<keyword evidence="3" id="KW-1185">Reference proteome</keyword>
<dbReference type="AlphaFoldDB" id="A0A8H7J9T3"/>
<dbReference type="OrthoDB" id="42525at2759"/>
<sequence length="239" mass="26479">MPSPLFTSTHHYLLALFLLATSVTATMPSPNTTTTNLDPFTLSSPPGTDIWRKPPSHNAFNAPTHPSTLPTHKLSSFQRARLTFALPPATELRQYDQAGLLLHLTKDGVPDDKTKWLKTGIEWYYGKPYVSTVGCDVWADWSVVPIPSFAGNDSRPTATVEARREKDVLGKSLWVYWIVKGEDGKEEAVPLREVNWFFAEEDGWSVSVGGYVARPTKEGGDGELEVEFAQGVEVEVIDC</sequence>
<accession>A0A8H7J9T3</accession>
<dbReference type="PANTHER" id="PTHR35332:SF2">
    <property type="entry name" value="REGULATION OF ENOLASE PROTEIN 1"/>
    <property type="match status" value="1"/>
</dbReference>
<dbReference type="Proteomes" id="UP000651452">
    <property type="component" value="Unassembled WGS sequence"/>
</dbReference>
<dbReference type="Gene3D" id="2.60.120.200">
    <property type="match status" value="1"/>
</dbReference>
<reference evidence="2" key="2">
    <citation type="submission" date="2020-09" db="EMBL/GenBank/DDBJ databases">
        <title>Reference genome assembly for Australian Ascochyta lentis isolate Al4.</title>
        <authorList>
            <person name="Lee R.C."/>
            <person name="Farfan-Caceres L.M."/>
            <person name="Debler J.W."/>
            <person name="Williams A.H."/>
            <person name="Henares B.M."/>
        </authorList>
    </citation>
    <scope>NUCLEOTIDE SEQUENCE</scope>
    <source>
        <strain evidence="2">Al4</strain>
    </source>
</reference>
<name>A0A8H7J9T3_9PLEO</name>
<feature type="chain" id="PRO_5034779625" evidence="1">
    <location>
        <begin position="26"/>
        <end position="239"/>
    </location>
</feature>
<reference evidence="2" key="1">
    <citation type="submission" date="2018-12" db="EMBL/GenBank/DDBJ databases">
        <authorList>
            <person name="Syme R.A."/>
            <person name="Farfan-Caceres L."/>
            <person name="Lichtenzveig J."/>
        </authorList>
    </citation>
    <scope>NUCLEOTIDE SEQUENCE</scope>
    <source>
        <strain evidence="2">Al4</strain>
    </source>
</reference>
<gene>
    <name evidence="2" type="ORF">EKO04_001203</name>
</gene>
<dbReference type="InterPro" id="IPR009784">
    <property type="entry name" value="DUF1349"/>
</dbReference>
<feature type="signal peptide" evidence="1">
    <location>
        <begin position="1"/>
        <end position="25"/>
    </location>
</feature>
<evidence type="ECO:0000313" key="3">
    <source>
        <dbReference type="Proteomes" id="UP000651452"/>
    </source>
</evidence>
<evidence type="ECO:0000256" key="1">
    <source>
        <dbReference type="SAM" id="SignalP"/>
    </source>
</evidence>
<evidence type="ECO:0000313" key="2">
    <source>
        <dbReference type="EMBL" id="KAF9700534.1"/>
    </source>
</evidence>
<keyword evidence="1" id="KW-0732">Signal</keyword>
<dbReference type="EMBL" id="RZGK01000003">
    <property type="protein sequence ID" value="KAF9700534.1"/>
    <property type="molecule type" value="Genomic_DNA"/>
</dbReference>
<dbReference type="PANTHER" id="PTHR35332">
    <property type="entry name" value="REGULATION OF ENOLASE PROTEIN 1"/>
    <property type="match status" value="1"/>
</dbReference>
<dbReference type="Pfam" id="PF07081">
    <property type="entry name" value="DUF1349"/>
    <property type="match status" value="1"/>
</dbReference>
<proteinExistence type="predicted"/>
<organism evidence="2 3">
    <name type="scientific">Ascochyta lentis</name>
    <dbReference type="NCBI Taxonomy" id="205686"/>
    <lineage>
        <taxon>Eukaryota</taxon>
        <taxon>Fungi</taxon>
        <taxon>Dikarya</taxon>
        <taxon>Ascomycota</taxon>
        <taxon>Pezizomycotina</taxon>
        <taxon>Dothideomycetes</taxon>
        <taxon>Pleosporomycetidae</taxon>
        <taxon>Pleosporales</taxon>
        <taxon>Pleosporineae</taxon>
        <taxon>Didymellaceae</taxon>
        <taxon>Ascochyta</taxon>
    </lineage>
</organism>
<protein>
    <submittedName>
        <fullName evidence="2">Uncharacterized protein</fullName>
    </submittedName>
</protein>
<comment type="caution">
    <text evidence="2">The sequence shown here is derived from an EMBL/GenBank/DDBJ whole genome shotgun (WGS) entry which is preliminary data.</text>
</comment>